<comment type="subcellular location">
    <subcellularLocation>
        <location evidence="1 6">Nucleus</location>
    </subcellularLocation>
</comment>
<dbReference type="Pfam" id="PF10513">
    <property type="entry name" value="EPL1"/>
    <property type="match status" value="1"/>
</dbReference>
<protein>
    <recommendedName>
        <fullName evidence="6">Enhancer of polycomb-like protein</fullName>
    </recommendedName>
</protein>
<dbReference type="PANTHER" id="PTHR14898">
    <property type="entry name" value="ENHANCER OF POLYCOMB"/>
    <property type="match status" value="1"/>
</dbReference>
<dbReference type="GO" id="GO:0035267">
    <property type="term" value="C:NuA4 histone acetyltransferase complex"/>
    <property type="evidence" value="ECO:0007669"/>
    <property type="project" value="InterPro"/>
</dbReference>
<gene>
    <name evidence="8" type="ORF">CCAM_LOCUS25052</name>
</gene>
<evidence type="ECO:0000256" key="5">
    <source>
        <dbReference type="ARBA" id="ARBA00023242"/>
    </source>
</evidence>
<sequence length="745" mass="84843">MPSVEMRKTTTVLGVRVLRSGRRLRIPSEGKRLRAAERWIEFLGCARDGNGGYASQCKAKGRRTNNVHRIQESSGIILNTGVDCTVVMPELDKHEPQGISGNGNVDKMWGAFYTRKRKRTHSQSLGMIDNGVNNNLLFRRFGKQYARKRYKKGNRGSSAHDSWAHHLTIVESISVENCRHASSVLVAGFLSSVLCYMRRTSVTLQHLFAFLQTNPIHDVYSLHGVNFFEESTSEMRLNACIISSVRVTMPVFTVNLSVVPSCFMSLHASLHLKRSDSLSSVCWNLALDVSEGDTRIAMDMENECCDASGSDRLGRIEIPYSIDSGMWVLAQPVPTVTKVATRNFPPRNGQTNQKQRNTLRSRRGQFTAAHYALITSYANYPEYIPNANAGEAKSASVNLLVIELDKCYREASAMITLECSVSKQWILVVKRGGLSRLHLFAEKVLRPCSSNRVTHAIVWSVDDNLKMEFPDRQDWMIFKELYKECCDRNMHHQATSSIPVPGIREVAVYEEKNVVPFIQPDSYISVKDDEATRALAWKRVNYDLDSDDEEWLATFNNNYCLEKELLDHVYAERFEFIIDSFEREAFSNPNYCADERSVCGAFLETERKEVVEAVYSYWSEKRKQKRSPLIRIFQLYQPRSRLIPMHIMRKKRSFKRHKGQFRRGKNLTLLQAVEGAQQKKSAFVKVQEAKEAAQKHDDKAVVKRHKAQQLMGNADLLTFKALMALRIAEAVKTAESLLANAGKRI</sequence>
<comment type="similarity">
    <text evidence="2 6">Belongs to the enhancer of polycomb family.</text>
</comment>
<evidence type="ECO:0000256" key="1">
    <source>
        <dbReference type="ARBA" id="ARBA00004123"/>
    </source>
</evidence>
<evidence type="ECO:0000256" key="3">
    <source>
        <dbReference type="ARBA" id="ARBA00023015"/>
    </source>
</evidence>
<dbReference type="GO" id="GO:0005634">
    <property type="term" value="C:nucleus"/>
    <property type="evidence" value="ECO:0007669"/>
    <property type="project" value="UniProtKB-SubCell"/>
</dbReference>
<proteinExistence type="inferred from homology"/>
<reference evidence="8 9" key="1">
    <citation type="submission" date="2018-04" db="EMBL/GenBank/DDBJ databases">
        <authorList>
            <person name="Vogel A."/>
        </authorList>
    </citation>
    <scope>NUCLEOTIDE SEQUENCE [LARGE SCALE GENOMIC DNA]</scope>
</reference>
<evidence type="ECO:0000256" key="2">
    <source>
        <dbReference type="ARBA" id="ARBA00008035"/>
    </source>
</evidence>
<name>A0A484M5G3_9ASTE</name>
<keyword evidence="9" id="KW-1185">Reference proteome</keyword>
<dbReference type="InterPro" id="IPR024943">
    <property type="entry name" value="Enhancer_polycomb"/>
</dbReference>
<dbReference type="EMBL" id="OOIL02002581">
    <property type="protein sequence ID" value="VFQ83276.1"/>
    <property type="molecule type" value="Genomic_DNA"/>
</dbReference>
<feature type="domain" description="Enhancer of polycomb-like N-terminal" evidence="7">
    <location>
        <begin position="489"/>
        <end position="584"/>
    </location>
</feature>
<dbReference type="InterPro" id="IPR019542">
    <property type="entry name" value="Enhancer_polycomb-like_N"/>
</dbReference>
<accession>A0A484M5G3</accession>
<keyword evidence="5 6" id="KW-0539">Nucleus</keyword>
<evidence type="ECO:0000256" key="4">
    <source>
        <dbReference type="ARBA" id="ARBA00023163"/>
    </source>
</evidence>
<organism evidence="8 9">
    <name type="scientific">Cuscuta campestris</name>
    <dbReference type="NCBI Taxonomy" id="132261"/>
    <lineage>
        <taxon>Eukaryota</taxon>
        <taxon>Viridiplantae</taxon>
        <taxon>Streptophyta</taxon>
        <taxon>Embryophyta</taxon>
        <taxon>Tracheophyta</taxon>
        <taxon>Spermatophyta</taxon>
        <taxon>Magnoliopsida</taxon>
        <taxon>eudicotyledons</taxon>
        <taxon>Gunneridae</taxon>
        <taxon>Pentapetalae</taxon>
        <taxon>asterids</taxon>
        <taxon>lamiids</taxon>
        <taxon>Solanales</taxon>
        <taxon>Convolvulaceae</taxon>
        <taxon>Cuscuteae</taxon>
        <taxon>Cuscuta</taxon>
        <taxon>Cuscuta subgen. Grammica</taxon>
        <taxon>Cuscuta sect. Cleistogrammica</taxon>
    </lineage>
</organism>
<dbReference type="OrthoDB" id="435275at2759"/>
<dbReference type="Proteomes" id="UP000595140">
    <property type="component" value="Unassembled WGS sequence"/>
</dbReference>
<keyword evidence="4 6" id="KW-0804">Transcription</keyword>
<evidence type="ECO:0000313" key="9">
    <source>
        <dbReference type="Proteomes" id="UP000595140"/>
    </source>
</evidence>
<evidence type="ECO:0000259" key="7">
    <source>
        <dbReference type="Pfam" id="PF10513"/>
    </source>
</evidence>
<dbReference type="AlphaFoldDB" id="A0A484M5G3"/>
<evidence type="ECO:0000313" key="8">
    <source>
        <dbReference type="EMBL" id="VFQ83276.1"/>
    </source>
</evidence>
<evidence type="ECO:0000256" key="6">
    <source>
        <dbReference type="RuleBase" id="RU361124"/>
    </source>
</evidence>
<dbReference type="GO" id="GO:0006357">
    <property type="term" value="P:regulation of transcription by RNA polymerase II"/>
    <property type="evidence" value="ECO:0007669"/>
    <property type="project" value="InterPro"/>
</dbReference>
<keyword evidence="3 6" id="KW-0805">Transcription regulation</keyword>